<feature type="region of interest" description="Disordered" evidence="1">
    <location>
        <begin position="77"/>
        <end position="97"/>
    </location>
</feature>
<gene>
    <name evidence="3" type="ORF">BCV71DRAFT_56889</name>
</gene>
<evidence type="ECO:0000313" key="3">
    <source>
        <dbReference type="EMBL" id="ORE14084.1"/>
    </source>
</evidence>
<sequence>MKRILVFFFFFFFFLLETIMATSDNLNVLAQKYQELRHISKSSGGDYDEKYQVMKALGDQLGLPGTPAAEILSKFGKPDEMTPSLGQGQASVAMMPG</sequence>
<feature type="signal peptide" evidence="2">
    <location>
        <begin position="1"/>
        <end position="21"/>
    </location>
</feature>
<evidence type="ECO:0000256" key="2">
    <source>
        <dbReference type="SAM" id="SignalP"/>
    </source>
</evidence>
<reference evidence="3 4" key="1">
    <citation type="journal article" date="2016" name="Proc. Natl. Acad. Sci. U.S.A.">
        <title>Lipid metabolic changes in an early divergent fungus govern the establishment of a mutualistic symbiosis with endobacteria.</title>
        <authorList>
            <person name="Lastovetsky O.A."/>
            <person name="Gaspar M.L."/>
            <person name="Mondo S.J."/>
            <person name="LaButti K.M."/>
            <person name="Sandor L."/>
            <person name="Grigoriev I.V."/>
            <person name="Henry S.A."/>
            <person name="Pawlowska T.E."/>
        </authorList>
    </citation>
    <scope>NUCLEOTIDE SEQUENCE [LARGE SCALE GENOMIC DNA]</scope>
    <source>
        <strain evidence="3 4">ATCC 11559</strain>
    </source>
</reference>
<evidence type="ECO:0000256" key="1">
    <source>
        <dbReference type="SAM" id="MobiDB-lite"/>
    </source>
</evidence>
<accession>A0A1X0RQ42</accession>
<feature type="chain" id="PRO_5013162755" evidence="2">
    <location>
        <begin position="22"/>
        <end position="97"/>
    </location>
</feature>
<dbReference type="Proteomes" id="UP000242381">
    <property type="component" value="Unassembled WGS sequence"/>
</dbReference>
<keyword evidence="2" id="KW-0732">Signal</keyword>
<name>A0A1X0RQ42_RHIZD</name>
<dbReference type="EMBL" id="KV921492">
    <property type="protein sequence ID" value="ORE14084.1"/>
    <property type="molecule type" value="Genomic_DNA"/>
</dbReference>
<proteinExistence type="predicted"/>
<evidence type="ECO:0000313" key="4">
    <source>
        <dbReference type="Proteomes" id="UP000242381"/>
    </source>
</evidence>
<organism evidence="3 4">
    <name type="scientific">Rhizopus microsporus</name>
    <dbReference type="NCBI Taxonomy" id="58291"/>
    <lineage>
        <taxon>Eukaryota</taxon>
        <taxon>Fungi</taxon>
        <taxon>Fungi incertae sedis</taxon>
        <taxon>Mucoromycota</taxon>
        <taxon>Mucoromycotina</taxon>
        <taxon>Mucoromycetes</taxon>
        <taxon>Mucorales</taxon>
        <taxon>Mucorineae</taxon>
        <taxon>Rhizopodaceae</taxon>
        <taxon>Rhizopus</taxon>
    </lineage>
</organism>
<dbReference type="AlphaFoldDB" id="A0A1X0RQ42"/>
<protein>
    <submittedName>
        <fullName evidence="3">Uncharacterized protein</fullName>
    </submittedName>
</protein>